<dbReference type="InterPro" id="IPR038717">
    <property type="entry name" value="Tc1-like_DDE_dom"/>
</dbReference>
<organism evidence="2 3">
    <name type="scientific">Rhizophagus irregularis</name>
    <dbReference type="NCBI Taxonomy" id="588596"/>
    <lineage>
        <taxon>Eukaryota</taxon>
        <taxon>Fungi</taxon>
        <taxon>Fungi incertae sedis</taxon>
        <taxon>Mucoromycota</taxon>
        <taxon>Glomeromycotina</taxon>
        <taxon>Glomeromycetes</taxon>
        <taxon>Glomerales</taxon>
        <taxon>Glomeraceae</taxon>
        <taxon>Rhizophagus</taxon>
    </lineage>
</organism>
<dbReference type="Pfam" id="PF13358">
    <property type="entry name" value="DDE_3"/>
    <property type="match status" value="1"/>
</dbReference>
<gene>
    <name evidence="2" type="ORF">CHRIB12_LOCUS14302</name>
</gene>
<feature type="domain" description="Tc1-like transposase DDE" evidence="1">
    <location>
        <begin position="262"/>
        <end position="395"/>
    </location>
</feature>
<reference evidence="2" key="1">
    <citation type="submission" date="2020-05" db="EMBL/GenBank/DDBJ databases">
        <authorList>
            <person name="Rincon C."/>
            <person name="Sanders R I."/>
            <person name="Robbins C."/>
            <person name="Chaturvedi A."/>
        </authorList>
    </citation>
    <scope>NUCLEOTIDE SEQUENCE</scope>
    <source>
        <strain evidence="2">CHB12</strain>
    </source>
</reference>
<sequence>MIINIHNYLLGNSSTSNDHHKLTLRKHIAEILGVAEGTVGSVVSDWYNRSDDTFTPHKVLGRPKFQPNENVSELLCTKILDANKKAEQLSTVILRQYLLEQGYNFSKWKLLRVLHRLGYYFGQGERRNILHESPNNVAYRCRYLRFRFANLEGKNDVSRRPEVFLDESYCHLHHTSRNTWVPHQGVVLAPGHGPLVVIFGAIIVFRNGSSNKLHGELVPNSVHIWDPTIKLPGNRRRKRNNADEWDNIPDVVKDANIMPNQVDYHGNFNAEIFEDLFSTFCKALYEKYGPVNIHMDGASYHKRRVENIPTSNTKKQEIIDWLNAHNIVFSDELRRPELLELVQMNKEKVTFACVKIAKQYEHEVSFTPPYHYELQPIEGIWSVVKGEVAHSGPHPNLLSVRNTLLNAFKKKITSQVIIGFWRRALKNAKEYLEFDDNAQLMDEDFDEYDNSDEDCVI</sequence>
<dbReference type="AlphaFoldDB" id="A0A915ZGU4"/>
<accession>A0A915ZGU4</accession>
<dbReference type="Proteomes" id="UP000684084">
    <property type="component" value="Unassembled WGS sequence"/>
</dbReference>
<comment type="caution">
    <text evidence="2">The sequence shown here is derived from an EMBL/GenBank/DDBJ whole genome shotgun (WGS) entry which is preliminary data.</text>
</comment>
<dbReference type="PANTHER" id="PTHR33939">
    <property type="entry name" value="PROTEIN CBG22215"/>
    <property type="match status" value="1"/>
</dbReference>
<dbReference type="PANTHER" id="PTHR33939:SF1">
    <property type="entry name" value="DUF4371 DOMAIN-CONTAINING PROTEIN"/>
    <property type="match status" value="1"/>
</dbReference>
<evidence type="ECO:0000259" key="1">
    <source>
        <dbReference type="Pfam" id="PF13358"/>
    </source>
</evidence>
<dbReference type="OrthoDB" id="2441967at2759"/>
<dbReference type="EMBL" id="CAGKOT010000032">
    <property type="protein sequence ID" value="CAB5374021.1"/>
    <property type="molecule type" value="Genomic_DNA"/>
</dbReference>
<evidence type="ECO:0000313" key="3">
    <source>
        <dbReference type="Proteomes" id="UP000684084"/>
    </source>
</evidence>
<protein>
    <recommendedName>
        <fullName evidence="1">Tc1-like transposase DDE domain-containing protein</fullName>
    </recommendedName>
</protein>
<name>A0A915ZGU4_9GLOM</name>
<evidence type="ECO:0000313" key="2">
    <source>
        <dbReference type="EMBL" id="CAB5374021.1"/>
    </source>
</evidence>
<proteinExistence type="predicted"/>